<sequence length="249" mass="27348">MVVAVPDRSSAEHPPVHAFERRLGGEIERLARQVRTAHADLGATLEVITRAAVELIPGAEHAGITLITRGKRFESRAATSELPRRVDDLQHDLQDGPCIQAIWEHETVLVDDMDRETRWPTFAPRSAQLGSGATLAFRLYTTEDNLGALNLHSCTAHAFDDTSISIGTSIATHAAIAVIAAQREEQFRAALASRDLLGQAKGMLMERFSVDADHAFALLRKLSQNHNEPVFEIARKLVDTAHPPQPDHP</sequence>
<dbReference type="GO" id="GO:0003723">
    <property type="term" value="F:RNA binding"/>
    <property type="evidence" value="ECO:0007669"/>
    <property type="project" value="InterPro"/>
</dbReference>
<dbReference type="EMBL" id="AOEX01000009">
    <property type="protein sequence ID" value="EME67356.1"/>
    <property type="molecule type" value="Genomic_DNA"/>
</dbReference>
<dbReference type="PROSITE" id="PS50921">
    <property type="entry name" value="ANTAR"/>
    <property type="match status" value="1"/>
</dbReference>
<accession>M2Y2P7</accession>
<dbReference type="SMART" id="SM00065">
    <property type="entry name" value="GAF"/>
    <property type="match status" value="1"/>
</dbReference>
<keyword evidence="3" id="KW-0805">Transcription regulation</keyword>
<evidence type="ECO:0000256" key="1">
    <source>
        <dbReference type="ARBA" id="ARBA00022679"/>
    </source>
</evidence>
<proteinExistence type="predicted"/>
<feature type="domain" description="ANTAR" evidence="5">
    <location>
        <begin position="177"/>
        <end position="238"/>
    </location>
</feature>
<dbReference type="Proteomes" id="UP000011731">
    <property type="component" value="Unassembled WGS sequence"/>
</dbReference>
<dbReference type="InterPro" id="IPR012074">
    <property type="entry name" value="GAF_ANTAR"/>
</dbReference>
<dbReference type="PATRIC" id="fig|1278076.4.peg.140"/>
<evidence type="ECO:0000313" key="7">
    <source>
        <dbReference type="Proteomes" id="UP000011731"/>
    </source>
</evidence>
<dbReference type="Gene3D" id="1.10.10.10">
    <property type="entry name" value="Winged helix-like DNA-binding domain superfamily/Winged helix DNA-binding domain"/>
    <property type="match status" value="1"/>
</dbReference>
<evidence type="ECO:0000313" key="6">
    <source>
        <dbReference type="EMBL" id="EME67356.1"/>
    </source>
</evidence>
<dbReference type="InterPro" id="IPR005561">
    <property type="entry name" value="ANTAR"/>
</dbReference>
<keyword evidence="4" id="KW-0804">Transcription</keyword>
<dbReference type="Pfam" id="PF13185">
    <property type="entry name" value="GAF_2"/>
    <property type="match status" value="1"/>
</dbReference>
<dbReference type="Gene3D" id="3.30.450.40">
    <property type="match status" value="1"/>
</dbReference>
<protein>
    <submittedName>
        <fullName evidence="6">RNA binding sensor regulator</fullName>
    </submittedName>
</protein>
<organism evidence="6 7">
    <name type="scientific">Rhodococcus ruber BKS 20-38</name>
    <dbReference type="NCBI Taxonomy" id="1278076"/>
    <lineage>
        <taxon>Bacteria</taxon>
        <taxon>Bacillati</taxon>
        <taxon>Actinomycetota</taxon>
        <taxon>Actinomycetes</taxon>
        <taxon>Mycobacteriales</taxon>
        <taxon>Nocardiaceae</taxon>
        <taxon>Rhodococcus</taxon>
    </lineage>
</organism>
<dbReference type="GO" id="GO:0016301">
    <property type="term" value="F:kinase activity"/>
    <property type="evidence" value="ECO:0007669"/>
    <property type="project" value="UniProtKB-KW"/>
</dbReference>
<reference evidence="6 7" key="1">
    <citation type="journal article" date="2013" name="Genome Announc.">
        <title>Draft Genome Sequence of Rhodococcus ruber Strain BKS 20-38.</title>
        <authorList>
            <person name="Bala M."/>
            <person name="Kumar S."/>
            <person name="Raghava G.P."/>
            <person name="Mayilraj S."/>
        </authorList>
    </citation>
    <scope>NUCLEOTIDE SEQUENCE [LARGE SCALE GENOMIC DNA]</scope>
    <source>
        <strain evidence="6 7">BKS 20-38</strain>
    </source>
</reference>
<dbReference type="SUPFAM" id="SSF55781">
    <property type="entry name" value="GAF domain-like"/>
    <property type="match status" value="1"/>
</dbReference>
<keyword evidence="7" id="KW-1185">Reference proteome</keyword>
<gene>
    <name evidence="6" type="ORF">G352_00687</name>
</gene>
<dbReference type="AlphaFoldDB" id="M2Y2P7"/>
<evidence type="ECO:0000256" key="3">
    <source>
        <dbReference type="ARBA" id="ARBA00023015"/>
    </source>
</evidence>
<keyword evidence="2" id="KW-0418">Kinase</keyword>
<dbReference type="InterPro" id="IPR011006">
    <property type="entry name" value="CheY-like_superfamily"/>
</dbReference>
<evidence type="ECO:0000259" key="5">
    <source>
        <dbReference type="PROSITE" id="PS50921"/>
    </source>
</evidence>
<keyword evidence="1" id="KW-0808">Transferase</keyword>
<dbReference type="SMART" id="SM01012">
    <property type="entry name" value="ANTAR"/>
    <property type="match status" value="1"/>
</dbReference>
<comment type="caution">
    <text evidence="6">The sequence shown here is derived from an EMBL/GenBank/DDBJ whole genome shotgun (WGS) entry which is preliminary data.</text>
</comment>
<dbReference type="PIRSF" id="PIRSF036625">
    <property type="entry name" value="GAF_ANTAR"/>
    <property type="match status" value="1"/>
</dbReference>
<dbReference type="SUPFAM" id="SSF52172">
    <property type="entry name" value="CheY-like"/>
    <property type="match status" value="1"/>
</dbReference>
<dbReference type="InterPro" id="IPR036388">
    <property type="entry name" value="WH-like_DNA-bd_sf"/>
</dbReference>
<name>M2Y2P7_9NOCA</name>
<dbReference type="InterPro" id="IPR003018">
    <property type="entry name" value="GAF"/>
</dbReference>
<evidence type="ECO:0000256" key="2">
    <source>
        <dbReference type="ARBA" id="ARBA00022777"/>
    </source>
</evidence>
<dbReference type="Pfam" id="PF03861">
    <property type="entry name" value="ANTAR"/>
    <property type="match status" value="1"/>
</dbReference>
<evidence type="ECO:0000256" key="4">
    <source>
        <dbReference type="ARBA" id="ARBA00023163"/>
    </source>
</evidence>
<dbReference type="InterPro" id="IPR029016">
    <property type="entry name" value="GAF-like_dom_sf"/>
</dbReference>